<evidence type="ECO:0000313" key="5">
    <source>
        <dbReference type="EMBL" id="OWM70679.1"/>
    </source>
</evidence>
<dbReference type="Proteomes" id="UP000515151">
    <property type="component" value="Chromosome 7"/>
</dbReference>
<dbReference type="InterPro" id="IPR036770">
    <property type="entry name" value="Ankyrin_rpt-contain_sf"/>
</dbReference>
<dbReference type="PROSITE" id="PS50088">
    <property type="entry name" value="ANK_REPEAT"/>
    <property type="match status" value="2"/>
</dbReference>
<dbReference type="GeneID" id="116212973"/>
<keyword evidence="1" id="KW-0677">Repeat</keyword>
<dbReference type="PROSITE" id="PS50297">
    <property type="entry name" value="ANK_REP_REGION"/>
    <property type="match status" value="2"/>
</dbReference>
<dbReference type="PANTHER" id="PTHR24198">
    <property type="entry name" value="ANKYRIN REPEAT AND PROTEIN KINASE DOMAIN-CONTAINING PROTEIN"/>
    <property type="match status" value="1"/>
</dbReference>
<evidence type="ECO:0000256" key="3">
    <source>
        <dbReference type="PROSITE-ProRule" id="PRU00023"/>
    </source>
</evidence>
<dbReference type="SMART" id="SM01383">
    <property type="entry name" value="Ribosomal_L2"/>
    <property type="match status" value="1"/>
</dbReference>
<keyword evidence="2 3" id="KW-0040">ANK repeat</keyword>
<dbReference type="SMART" id="SM00248">
    <property type="entry name" value="ANK"/>
    <property type="match status" value="2"/>
</dbReference>
<dbReference type="OrthoDB" id="1848840at2759"/>
<evidence type="ECO:0000313" key="7">
    <source>
        <dbReference type="Proteomes" id="UP000515151"/>
    </source>
</evidence>
<reference evidence="5" key="2">
    <citation type="submission" date="2017-06" db="EMBL/GenBank/DDBJ databases">
        <title>The pomegranate genome and the genomics of punicalagin biosynthesis.</title>
        <authorList>
            <person name="Xu C."/>
        </authorList>
    </citation>
    <scope>NUCLEOTIDE SEQUENCE [LARGE SCALE GENOMIC DNA]</scope>
    <source>
        <tissue evidence="5">Fresh leaf</tissue>
    </source>
</reference>
<dbReference type="RefSeq" id="XP_031403613.1">
    <property type="nucleotide sequence ID" value="XM_031547753.1"/>
</dbReference>
<protein>
    <submittedName>
        <fullName evidence="8">Uncharacterized protein LOC116212973 isoform X1</fullName>
    </submittedName>
</protein>
<dbReference type="InterPro" id="IPR002110">
    <property type="entry name" value="Ankyrin_rpt"/>
</dbReference>
<evidence type="ECO:0000256" key="2">
    <source>
        <dbReference type="ARBA" id="ARBA00023043"/>
    </source>
</evidence>
<dbReference type="Pfam" id="PF13857">
    <property type="entry name" value="Ank_5"/>
    <property type="match status" value="1"/>
</dbReference>
<reference evidence="7" key="3">
    <citation type="journal article" date="2020" name="Plant Biotechnol. J.">
        <title>The pomegranate (Punica granatum L.) draft genome dissects genetic divergence between soft- and hard-seeded cultivars.</title>
        <authorList>
            <person name="Luo X."/>
            <person name="Li H."/>
            <person name="Wu Z."/>
            <person name="Yao W."/>
            <person name="Zhao P."/>
            <person name="Cao D."/>
            <person name="Yu H."/>
            <person name="Li K."/>
            <person name="Poudel K."/>
            <person name="Zhao D."/>
            <person name="Zhang F."/>
            <person name="Xia X."/>
            <person name="Chen L."/>
            <person name="Wang Q."/>
            <person name="Jing D."/>
            <person name="Cao S."/>
        </authorList>
    </citation>
    <scope>NUCLEOTIDE SEQUENCE [LARGE SCALE GENOMIC DNA]</scope>
</reference>
<dbReference type="Pfam" id="PF00181">
    <property type="entry name" value="Ribosomal_L2_N"/>
    <property type="match status" value="1"/>
</dbReference>
<feature type="repeat" description="ANK" evidence="3">
    <location>
        <begin position="80"/>
        <end position="112"/>
    </location>
</feature>
<dbReference type="GO" id="GO:0006412">
    <property type="term" value="P:translation"/>
    <property type="evidence" value="ECO:0007669"/>
    <property type="project" value="InterPro"/>
</dbReference>
<evidence type="ECO:0000259" key="4">
    <source>
        <dbReference type="SMART" id="SM01383"/>
    </source>
</evidence>
<proteinExistence type="predicted"/>
<sequence length="204" mass="22964">MAMPWSASTTSTFYRGLFLRMPPVSSRYISNSHLLRKGANLRVKDQDAATPLHYAFQVSARQTVKLLTKCKVDINVQDNEGWTPLHIAMQTTNRDIGKILLVNGADKTRNDLISGQHGRSEGRNARGIITAGHRGGGHKRLYRKINLRRNGKDIYGRIVSIEYNPNQNANICLIHYGDGEKRYILHSRRVIIGDTIVFGTEVPI</sequence>
<evidence type="ECO:0000256" key="1">
    <source>
        <dbReference type="ARBA" id="ARBA00022737"/>
    </source>
</evidence>
<organism evidence="5 6">
    <name type="scientific">Punica granatum</name>
    <name type="common">Pomegranate</name>
    <dbReference type="NCBI Taxonomy" id="22663"/>
    <lineage>
        <taxon>Eukaryota</taxon>
        <taxon>Viridiplantae</taxon>
        <taxon>Streptophyta</taxon>
        <taxon>Embryophyta</taxon>
        <taxon>Tracheophyta</taxon>
        <taxon>Spermatophyta</taxon>
        <taxon>Magnoliopsida</taxon>
        <taxon>eudicotyledons</taxon>
        <taxon>Gunneridae</taxon>
        <taxon>Pentapetalae</taxon>
        <taxon>rosids</taxon>
        <taxon>malvids</taxon>
        <taxon>Myrtales</taxon>
        <taxon>Lythraceae</taxon>
        <taxon>Punica</taxon>
    </lineage>
</organism>
<feature type="repeat" description="ANK" evidence="3">
    <location>
        <begin position="47"/>
        <end position="79"/>
    </location>
</feature>
<keyword evidence="7" id="KW-1185">Reference proteome</keyword>
<dbReference type="AlphaFoldDB" id="A0A218WDW3"/>
<feature type="domain" description="Large ribosomal subunit protein uL2 RNA-binding" evidence="4">
    <location>
        <begin position="122"/>
        <end position="198"/>
    </location>
</feature>
<reference evidence="6" key="1">
    <citation type="journal article" date="2017" name="Plant J.">
        <title>The pomegranate (Punica granatum L.) genome and the genomics of punicalagin biosynthesis.</title>
        <authorList>
            <person name="Qin G."/>
            <person name="Xu C."/>
            <person name="Ming R."/>
            <person name="Tang H."/>
            <person name="Guyot R."/>
            <person name="Kramer E.M."/>
            <person name="Hu Y."/>
            <person name="Yi X."/>
            <person name="Qi Y."/>
            <person name="Xu X."/>
            <person name="Gao Z."/>
            <person name="Pan H."/>
            <person name="Jian J."/>
            <person name="Tian Y."/>
            <person name="Yue Z."/>
            <person name="Xu Y."/>
        </authorList>
    </citation>
    <scope>NUCLEOTIDE SEQUENCE [LARGE SCALE GENOMIC DNA]</scope>
    <source>
        <strain evidence="6">cv. Dabenzi</strain>
    </source>
</reference>
<dbReference type="Proteomes" id="UP000197138">
    <property type="component" value="Unassembled WGS sequence"/>
</dbReference>
<evidence type="ECO:0000313" key="6">
    <source>
        <dbReference type="Proteomes" id="UP000197138"/>
    </source>
</evidence>
<accession>A0A218WDW3</accession>
<dbReference type="EMBL" id="MTKT01004609">
    <property type="protein sequence ID" value="OWM70679.1"/>
    <property type="molecule type" value="Genomic_DNA"/>
</dbReference>
<gene>
    <name evidence="8" type="primary">LOC116212973</name>
    <name evidence="5" type="ORF">CDL15_Pgr014352</name>
</gene>
<dbReference type="InterPro" id="IPR012340">
    <property type="entry name" value="NA-bd_OB-fold"/>
</dbReference>
<dbReference type="GO" id="GO:0003735">
    <property type="term" value="F:structural constituent of ribosome"/>
    <property type="evidence" value="ECO:0007669"/>
    <property type="project" value="InterPro"/>
</dbReference>
<evidence type="ECO:0000313" key="8">
    <source>
        <dbReference type="RefSeq" id="XP_031403613.1"/>
    </source>
</evidence>
<dbReference type="SUPFAM" id="SSF48403">
    <property type="entry name" value="Ankyrin repeat"/>
    <property type="match status" value="1"/>
</dbReference>
<reference evidence="8" key="4">
    <citation type="submission" date="2025-04" db="UniProtKB">
        <authorList>
            <consortium name="RefSeq"/>
        </authorList>
    </citation>
    <scope>IDENTIFICATION</scope>
    <source>
        <tissue evidence="8">Leaf</tissue>
    </source>
</reference>
<dbReference type="Gene3D" id="2.40.50.140">
    <property type="entry name" value="Nucleic acid-binding proteins"/>
    <property type="match status" value="1"/>
</dbReference>
<name>A0A218WDW3_PUNGR</name>
<dbReference type="PANTHER" id="PTHR24198:SF165">
    <property type="entry name" value="ANKYRIN REPEAT-CONTAINING PROTEIN-RELATED"/>
    <property type="match status" value="1"/>
</dbReference>
<dbReference type="SUPFAM" id="SSF50249">
    <property type="entry name" value="Nucleic acid-binding proteins"/>
    <property type="match status" value="1"/>
</dbReference>
<dbReference type="GO" id="GO:0005840">
    <property type="term" value="C:ribosome"/>
    <property type="evidence" value="ECO:0007669"/>
    <property type="project" value="InterPro"/>
</dbReference>
<dbReference type="Gene3D" id="1.25.40.20">
    <property type="entry name" value="Ankyrin repeat-containing domain"/>
    <property type="match status" value="1"/>
</dbReference>
<dbReference type="InterPro" id="IPR022666">
    <property type="entry name" value="Ribosomal_uL2_RNA-bd_dom"/>
</dbReference>